<gene>
    <name evidence="3" type="ORF">JJ685_29185</name>
</gene>
<keyword evidence="4" id="KW-1185">Reference proteome</keyword>
<evidence type="ECO:0000256" key="2">
    <source>
        <dbReference type="SAM" id="Phobius"/>
    </source>
</evidence>
<keyword evidence="2" id="KW-1133">Transmembrane helix</keyword>
<proteinExistence type="predicted"/>
<dbReference type="Proteomes" id="UP000599109">
    <property type="component" value="Unassembled WGS sequence"/>
</dbReference>
<reference evidence="3 4" key="1">
    <citation type="journal article" date="2017" name="Int. J. Syst. Evol. Microbiol.">
        <title>Ramlibacter monticola sp. nov., isolated from forest soil.</title>
        <authorList>
            <person name="Chaudhary D.K."/>
            <person name="Kim J."/>
        </authorList>
    </citation>
    <scope>NUCLEOTIDE SEQUENCE [LARGE SCALE GENOMIC DNA]</scope>
    <source>
        <strain evidence="3 4">KACC 19175</strain>
    </source>
</reference>
<feature type="transmembrane region" description="Helical" evidence="2">
    <location>
        <begin position="31"/>
        <end position="50"/>
    </location>
</feature>
<protein>
    <submittedName>
        <fullName evidence="3">Uncharacterized protein</fullName>
    </submittedName>
</protein>
<evidence type="ECO:0000313" key="4">
    <source>
        <dbReference type="Proteomes" id="UP000599109"/>
    </source>
</evidence>
<dbReference type="AlphaFoldDB" id="A0A936Z9J6"/>
<sequence>MCYLVRQQQPEAEAGGVAQQPRGFDATRPRWAGAAALTLLGGLAVAAALVTTPSMAPQLQGARESGAVLPVAAQSPSRTTTGGGAVEQTSLPMDDGVPSSGTDVVKAGAGHCHHGL</sequence>
<evidence type="ECO:0000256" key="1">
    <source>
        <dbReference type="SAM" id="MobiDB-lite"/>
    </source>
</evidence>
<keyword evidence="2" id="KW-0472">Membrane</keyword>
<dbReference type="RefSeq" id="WP_201677913.1">
    <property type="nucleotide sequence ID" value="NZ_JAEQNE010000013.1"/>
</dbReference>
<feature type="region of interest" description="Disordered" evidence="1">
    <location>
        <begin position="73"/>
        <end position="116"/>
    </location>
</feature>
<organism evidence="3 4">
    <name type="scientific">Ramlibacter monticola</name>
    <dbReference type="NCBI Taxonomy" id="1926872"/>
    <lineage>
        <taxon>Bacteria</taxon>
        <taxon>Pseudomonadati</taxon>
        <taxon>Pseudomonadota</taxon>
        <taxon>Betaproteobacteria</taxon>
        <taxon>Burkholderiales</taxon>
        <taxon>Comamonadaceae</taxon>
        <taxon>Ramlibacter</taxon>
    </lineage>
</organism>
<accession>A0A936Z9J6</accession>
<keyword evidence="2" id="KW-0812">Transmembrane</keyword>
<dbReference type="EMBL" id="JAEQNE010000013">
    <property type="protein sequence ID" value="MBL0395241.1"/>
    <property type="molecule type" value="Genomic_DNA"/>
</dbReference>
<comment type="caution">
    <text evidence="3">The sequence shown here is derived from an EMBL/GenBank/DDBJ whole genome shotgun (WGS) entry which is preliminary data.</text>
</comment>
<name>A0A936Z9J6_9BURK</name>
<evidence type="ECO:0000313" key="3">
    <source>
        <dbReference type="EMBL" id="MBL0395241.1"/>
    </source>
</evidence>